<dbReference type="AlphaFoldDB" id="A0A0H5E2T6"/>
<dbReference type="EMBL" id="CWGJ01000001">
    <property type="protein sequence ID" value="CRX37515.1"/>
    <property type="molecule type" value="Genomic_DNA"/>
</dbReference>
<dbReference type="PANTHER" id="PTHR43584:SF8">
    <property type="entry name" value="N-ACETYLMURAMATE ALPHA-1-PHOSPHATE URIDYLYLTRANSFERASE"/>
    <property type="match status" value="1"/>
</dbReference>
<dbReference type="GO" id="GO:0016779">
    <property type="term" value="F:nucleotidyltransferase activity"/>
    <property type="evidence" value="ECO:0007669"/>
    <property type="project" value="UniProtKB-ARBA"/>
</dbReference>
<dbReference type="SUPFAM" id="SSF51161">
    <property type="entry name" value="Trimeric LpxA-like enzymes"/>
    <property type="match status" value="1"/>
</dbReference>
<evidence type="ECO:0000256" key="2">
    <source>
        <dbReference type="ARBA" id="ARBA00023315"/>
    </source>
</evidence>
<proteinExistence type="predicted"/>
<evidence type="ECO:0000256" key="1">
    <source>
        <dbReference type="ARBA" id="ARBA00022679"/>
    </source>
</evidence>
<dbReference type="EC" id="2.3.1.157" evidence="4"/>
<gene>
    <name evidence="4" type="primary">glmu1</name>
    <name evidence="4" type="ORF">ELAC_0154</name>
</gene>
<evidence type="ECO:0000313" key="4">
    <source>
        <dbReference type="EMBL" id="CRX37515.1"/>
    </source>
</evidence>
<accession>A0A0H5E2T6</accession>
<dbReference type="RefSeq" id="WP_098037368.1">
    <property type="nucleotide sequence ID" value="NZ_CWGJ01000001.1"/>
</dbReference>
<dbReference type="PANTHER" id="PTHR43584">
    <property type="entry name" value="NUCLEOTIDYL TRANSFERASE"/>
    <property type="match status" value="1"/>
</dbReference>
<name>A0A0H5E2T6_9BACT</name>
<keyword evidence="2 4" id="KW-0012">Acyltransferase</keyword>
<evidence type="ECO:0000259" key="3">
    <source>
        <dbReference type="Pfam" id="PF25087"/>
    </source>
</evidence>
<dbReference type="InterPro" id="IPR011004">
    <property type="entry name" value="Trimer_LpxA-like_sf"/>
</dbReference>
<dbReference type="InterPro" id="IPR050065">
    <property type="entry name" value="GlmU-like"/>
</dbReference>
<reference evidence="5" key="1">
    <citation type="submission" date="2015-06" db="EMBL/GenBank/DDBJ databases">
        <authorList>
            <person name="Bertelli C."/>
        </authorList>
    </citation>
    <scope>NUCLEOTIDE SEQUENCE [LARGE SCALE GENOMIC DNA]</scope>
    <source>
        <strain evidence="5">CRIB-30</strain>
    </source>
</reference>
<dbReference type="OrthoDB" id="9779868at2"/>
<evidence type="ECO:0000313" key="5">
    <source>
        <dbReference type="Proteomes" id="UP000220251"/>
    </source>
</evidence>
<dbReference type="InterPro" id="IPR056729">
    <property type="entry name" value="GMPPB_C"/>
</dbReference>
<dbReference type="GO" id="GO:0019134">
    <property type="term" value="F:glucosamine-1-phosphate N-acetyltransferase activity"/>
    <property type="evidence" value="ECO:0007669"/>
    <property type="project" value="UniProtKB-EC"/>
</dbReference>
<protein>
    <submittedName>
        <fullName evidence="4">Putative glucosamine-1-phosphate N-acetyltransferase</fullName>
        <ecNumber evidence="4">2.3.1.157</ecNumber>
    </submittedName>
</protein>
<keyword evidence="5" id="KW-1185">Reference proteome</keyword>
<organism evidence="4 5">
    <name type="scientific">Estrella lausannensis</name>
    <dbReference type="NCBI Taxonomy" id="483423"/>
    <lineage>
        <taxon>Bacteria</taxon>
        <taxon>Pseudomonadati</taxon>
        <taxon>Chlamydiota</taxon>
        <taxon>Chlamydiia</taxon>
        <taxon>Parachlamydiales</taxon>
        <taxon>Candidatus Criblamydiaceae</taxon>
        <taxon>Estrella</taxon>
    </lineage>
</organism>
<dbReference type="Pfam" id="PF25087">
    <property type="entry name" value="GMPPB_C"/>
    <property type="match status" value="1"/>
</dbReference>
<keyword evidence="1 4" id="KW-0808">Transferase</keyword>
<sequence>MNDFSPTKLFDLSGFKHASIFDGCEYAWEALPKIHLFLEGLELGRIESPVPKEAHLVNPELITIESGCLIDPGVYIKGPCYLGRGTEVRFGAYIRGDVIAGEGVVIGHTTEVKNSILLNKAHAAHFAYVGDSILGCGVNLGAGTKLANLKLTRSQVRVRHKGSSIATNLRKFGAILADGAQTGCNCVTNPGTIMGRDSSAFPCTNIGGFIPSKHIFNHEGKLVAMSVHHV</sequence>
<dbReference type="Proteomes" id="UP000220251">
    <property type="component" value="Unassembled WGS sequence"/>
</dbReference>
<dbReference type="Gene3D" id="2.160.10.10">
    <property type="entry name" value="Hexapeptide repeat proteins"/>
    <property type="match status" value="1"/>
</dbReference>
<feature type="domain" description="Mannose-1-phosphate guanyltransferase C-terminal" evidence="3">
    <location>
        <begin position="76"/>
        <end position="160"/>
    </location>
</feature>